<feature type="compositionally biased region" description="Low complexity" evidence="5">
    <location>
        <begin position="178"/>
        <end position="197"/>
    </location>
</feature>
<evidence type="ECO:0000256" key="5">
    <source>
        <dbReference type="SAM" id="MobiDB-lite"/>
    </source>
</evidence>
<proteinExistence type="predicted"/>
<evidence type="ECO:0000256" key="2">
    <source>
        <dbReference type="ARBA" id="ARBA00022692"/>
    </source>
</evidence>
<feature type="region of interest" description="Disordered" evidence="5">
    <location>
        <begin position="158"/>
        <end position="197"/>
    </location>
</feature>
<dbReference type="EMBL" id="AP023343">
    <property type="protein sequence ID" value="BCI87870.1"/>
    <property type="molecule type" value="Genomic_DNA"/>
</dbReference>
<gene>
    <name evidence="6" type="ORF">NIIDMKKI_30760</name>
</gene>
<accession>A0A7G1IAL0</accession>
<dbReference type="PANTHER" id="PTHR35518">
    <property type="entry name" value="MAINTENANCE OF TELOMOERE CAPPING"/>
    <property type="match status" value="1"/>
</dbReference>
<sequence>MKTPSAVRTDKAIYHPDPAGRATNGCVPLPLQTSRNDVRAAGAQVVLVSSCIPNWSADVFTWKGPEVESGSTPGYQPYPTCDVTYGSDVYATKLVRYYEDSTLVSALTKPTRPPANPAALTPAKVQAMTDCGVNLFGFDQLLPEDGRIQATLWSWAPMNRDRPPEAAPSKRPPAAGWPRPVQTRTPRPAATPRAPGR</sequence>
<keyword evidence="4" id="KW-0472">Membrane</keyword>
<keyword evidence="2" id="KW-0812">Transmembrane</keyword>
<keyword evidence="3" id="KW-1133">Transmembrane helix</keyword>
<dbReference type="AlphaFoldDB" id="A0A7G1IAL0"/>
<evidence type="ECO:0000313" key="6">
    <source>
        <dbReference type="EMBL" id="BCI87870.1"/>
    </source>
</evidence>
<protein>
    <submittedName>
        <fullName evidence="6">Uncharacterized protein</fullName>
    </submittedName>
</protein>
<evidence type="ECO:0000256" key="4">
    <source>
        <dbReference type="ARBA" id="ARBA00023136"/>
    </source>
</evidence>
<evidence type="ECO:0000256" key="1">
    <source>
        <dbReference type="ARBA" id="ARBA00004370"/>
    </source>
</evidence>
<dbReference type="PANTHER" id="PTHR35518:SF2">
    <property type="entry name" value="MAINTENANCE OF TELOMERE CAPPING PROTEIN 6"/>
    <property type="match status" value="1"/>
</dbReference>
<dbReference type="Proteomes" id="UP000516380">
    <property type="component" value="Chromosome"/>
</dbReference>
<dbReference type="InterPro" id="IPR051008">
    <property type="entry name" value="Telomere_Capping_Maintenance"/>
</dbReference>
<reference evidence="6 7" key="1">
    <citation type="submission" date="2020-07" db="EMBL/GenBank/DDBJ databases">
        <title>Mycobacterium kansasii (former subtype) with zoonotic potential isolated from diseased indoor pet cat, Japan.</title>
        <authorList>
            <person name="Fukano H."/>
            <person name="Terazono T."/>
            <person name="Hoshino Y."/>
        </authorList>
    </citation>
    <scope>NUCLEOTIDE SEQUENCE [LARGE SCALE GENOMIC DNA]</scope>
    <source>
        <strain evidence="6 7">Kuro-I</strain>
    </source>
</reference>
<evidence type="ECO:0000313" key="7">
    <source>
        <dbReference type="Proteomes" id="UP000516380"/>
    </source>
</evidence>
<evidence type="ECO:0000256" key="3">
    <source>
        <dbReference type="ARBA" id="ARBA00022989"/>
    </source>
</evidence>
<keyword evidence="7" id="KW-1185">Reference proteome</keyword>
<comment type="subcellular location">
    <subcellularLocation>
        <location evidence="1">Membrane</location>
    </subcellularLocation>
</comment>
<dbReference type="GO" id="GO:0016020">
    <property type="term" value="C:membrane"/>
    <property type="evidence" value="ECO:0007669"/>
    <property type="project" value="UniProtKB-SubCell"/>
</dbReference>
<name>A0A7G1IAL0_MYCKA</name>
<organism evidence="6 7">
    <name type="scientific">Mycobacterium kansasii</name>
    <dbReference type="NCBI Taxonomy" id="1768"/>
    <lineage>
        <taxon>Bacteria</taxon>
        <taxon>Bacillati</taxon>
        <taxon>Actinomycetota</taxon>
        <taxon>Actinomycetes</taxon>
        <taxon>Mycobacteriales</taxon>
        <taxon>Mycobacteriaceae</taxon>
        <taxon>Mycobacterium</taxon>
    </lineage>
</organism>